<evidence type="ECO:0000256" key="1">
    <source>
        <dbReference type="SAM" id="SignalP"/>
    </source>
</evidence>
<keyword evidence="3" id="KW-1185">Reference proteome</keyword>
<keyword evidence="1" id="KW-0732">Signal</keyword>
<dbReference type="RefSeq" id="XP_060286913.1">
    <property type="nucleotide sequence ID" value="XM_060427104.1"/>
</dbReference>
<evidence type="ECO:0000313" key="3">
    <source>
        <dbReference type="Proteomes" id="UP001244011"/>
    </source>
</evidence>
<gene>
    <name evidence="2" type="ORF">QBC33DRAFT_529002</name>
</gene>
<comment type="caution">
    <text evidence="2">The sequence shown here is derived from an EMBL/GenBank/DDBJ whole genome shotgun (WGS) entry which is preliminary data.</text>
</comment>
<proteinExistence type="predicted"/>
<protein>
    <recommendedName>
        <fullName evidence="4">Secreted protein</fullName>
    </recommendedName>
</protein>
<reference evidence="2" key="1">
    <citation type="submission" date="2023-06" db="EMBL/GenBank/DDBJ databases">
        <title>Genome-scale phylogeny and comparative genomics of the fungal order Sordariales.</title>
        <authorList>
            <consortium name="Lawrence Berkeley National Laboratory"/>
            <person name="Hensen N."/>
            <person name="Bonometti L."/>
            <person name="Westerberg I."/>
            <person name="Brannstrom I.O."/>
            <person name="Guillou S."/>
            <person name="Cros-Aarteil S."/>
            <person name="Calhoun S."/>
            <person name="Haridas S."/>
            <person name="Kuo A."/>
            <person name="Mondo S."/>
            <person name="Pangilinan J."/>
            <person name="Riley R."/>
            <person name="Labutti K."/>
            <person name="Andreopoulos B."/>
            <person name="Lipzen A."/>
            <person name="Chen C."/>
            <person name="Yanf M."/>
            <person name="Daum C."/>
            <person name="Ng V."/>
            <person name="Clum A."/>
            <person name="Steindorff A."/>
            <person name="Ohm R."/>
            <person name="Martin F."/>
            <person name="Silar P."/>
            <person name="Natvig D."/>
            <person name="Lalanne C."/>
            <person name="Gautier V."/>
            <person name="Ament-Velasquez S.L."/>
            <person name="Kruys A."/>
            <person name="Hutchinson M.I."/>
            <person name="Powell A.J."/>
            <person name="Barry K."/>
            <person name="Miller A.N."/>
            <person name="Grigoriev I.V."/>
            <person name="Debuchy R."/>
            <person name="Gladieux P."/>
            <person name="Thoren M.H."/>
            <person name="Johannesson H."/>
        </authorList>
    </citation>
    <scope>NUCLEOTIDE SEQUENCE</scope>
    <source>
        <strain evidence="2">8032-3</strain>
    </source>
</reference>
<evidence type="ECO:0000313" key="2">
    <source>
        <dbReference type="EMBL" id="KAK1770700.1"/>
    </source>
</evidence>
<feature type="signal peptide" evidence="1">
    <location>
        <begin position="1"/>
        <end position="31"/>
    </location>
</feature>
<dbReference type="EMBL" id="MU839000">
    <property type="protein sequence ID" value="KAK1770700.1"/>
    <property type="molecule type" value="Genomic_DNA"/>
</dbReference>
<feature type="chain" id="PRO_5042502819" description="Secreted protein" evidence="1">
    <location>
        <begin position="32"/>
        <end position="119"/>
    </location>
</feature>
<dbReference type="Proteomes" id="UP001244011">
    <property type="component" value="Unassembled WGS sequence"/>
</dbReference>
<accession>A0AAJ0FS11</accession>
<evidence type="ECO:0008006" key="4">
    <source>
        <dbReference type="Google" id="ProtNLM"/>
    </source>
</evidence>
<organism evidence="2 3">
    <name type="scientific">Phialemonium atrogriseum</name>
    <dbReference type="NCBI Taxonomy" id="1093897"/>
    <lineage>
        <taxon>Eukaryota</taxon>
        <taxon>Fungi</taxon>
        <taxon>Dikarya</taxon>
        <taxon>Ascomycota</taxon>
        <taxon>Pezizomycotina</taxon>
        <taxon>Sordariomycetes</taxon>
        <taxon>Sordariomycetidae</taxon>
        <taxon>Cephalothecales</taxon>
        <taxon>Cephalothecaceae</taxon>
        <taxon>Phialemonium</taxon>
    </lineage>
</organism>
<name>A0AAJ0FS11_9PEZI</name>
<dbReference type="GeneID" id="85310291"/>
<sequence length="119" mass="12967">MGSAGASLRFSRVGRLPFLVFFGGWARPCGGVGWRDWAAGGFETGPAIPWWCAGEDLVGMGRSVRDGNGLMWRGDSRLARRFIYLFTLGKTDGGEPDVFTSSSMLGLLRIQVDQSHIPQ</sequence>
<dbReference type="AlphaFoldDB" id="A0AAJ0FS11"/>